<keyword evidence="1" id="KW-0472">Membrane</keyword>
<keyword evidence="3" id="KW-1185">Reference proteome</keyword>
<evidence type="ECO:0000313" key="3">
    <source>
        <dbReference type="Proteomes" id="UP000031014"/>
    </source>
</evidence>
<name>A0A0A8X9Z2_MESS1</name>
<reference evidence="2 3" key="1">
    <citation type="submission" date="2013-06" db="EMBL/GenBank/DDBJ databases">
        <title>Whole genome shotgun sequence of Bacillus selenatarsenatis SF-1.</title>
        <authorList>
            <person name="Kuroda M."/>
            <person name="Sei K."/>
            <person name="Yamashita M."/>
            <person name="Ike M."/>
        </authorList>
    </citation>
    <scope>NUCLEOTIDE SEQUENCE [LARGE SCALE GENOMIC DNA]</scope>
    <source>
        <strain evidence="2 3">SF-1</strain>
    </source>
</reference>
<keyword evidence="1" id="KW-1133">Transmembrane helix</keyword>
<dbReference type="RefSeq" id="WP_041966641.1">
    <property type="nucleotide sequence ID" value="NZ_BASE01000071.1"/>
</dbReference>
<organism evidence="2 3">
    <name type="scientific">Mesobacillus selenatarsenatis (strain DSM 18680 / JCM 14380 / FERM P-15431 / SF-1)</name>
    <dbReference type="NCBI Taxonomy" id="1321606"/>
    <lineage>
        <taxon>Bacteria</taxon>
        <taxon>Bacillati</taxon>
        <taxon>Bacillota</taxon>
        <taxon>Bacilli</taxon>
        <taxon>Bacillales</taxon>
        <taxon>Bacillaceae</taxon>
        <taxon>Mesobacillus</taxon>
    </lineage>
</organism>
<evidence type="ECO:0008006" key="4">
    <source>
        <dbReference type="Google" id="ProtNLM"/>
    </source>
</evidence>
<feature type="transmembrane region" description="Helical" evidence="1">
    <location>
        <begin position="6"/>
        <end position="26"/>
    </location>
</feature>
<dbReference type="Proteomes" id="UP000031014">
    <property type="component" value="Unassembled WGS sequence"/>
</dbReference>
<accession>A0A0A8X9Z2</accession>
<gene>
    <name evidence="2" type="ORF">SAMD00020551_3102</name>
</gene>
<proteinExistence type="predicted"/>
<feature type="transmembrane region" description="Helical" evidence="1">
    <location>
        <begin position="38"/>
        <end position="61"/>
    </location>
</feature>
<keyword evidence="1" id="KW-0812">Transmembrane</keyword>
<feature type="transmembrane region" description="Helical" evidence="1">
    <location>
        <begin position="122"/>
        <end position="139"/>
    </location>
</feature>
<protein>
    <recommendedName>
        <fullName evidence="4">DUF5671 domain-containing protein</fullName>
    </recommendedName>
</protein>
<sequence>MFVFSLLFSILPVVVLIFIVAFAVKNKEQGGEKVVRHLYTYLVLFATLMMVIGGGVSIFMATADLVSPTGYYQSFTEYKQMTLNGKIDGSETDMTEEELRSNYDMYVTEEKARQKDRAVNQIIKSLGFIVIPLPVFLYFNRLRKQYKE</sequence>
<dbReference type="OrthoDB" id="2925884at2"/>
<comment type="caution">
    <text evidence="2">The sequence shown here is derived from an EMBL/GenBank/DDBJ whole genome shotgun (WGS) entry which is preliminary data.</text>
</comment>
<dbReference type="EMBL" id="BASE01000071">
    <property type="protein sequence ID" value="GAM14946.1"/>
    <property type="molecule type" value="Genomic_DNA"/>
</dbReference>
<evidence type="ECO:0000313" key="2">
    <source>
        <dbReference type="EMBL" id="GAM14946.1"/>
    </source>
</evidence>
<dbReference type="AlphaFoldDB" id="A0A0A8X9Z2"/>
<evidence type="ECO:0000256" key="1">
    <source>
        <dbReference type="SAM" id="Phobius"/>
    </source>
</evidence>